<dbReference type="AlphaFoldDB" id="A0A1I7TST6"/>
<organism evidence="6 7">
    <name type="scientific">Caenorhabditis tropicalis</name>
    <dbReference type="NCBI Taxonomy" id="1561998"/>
    <lineage>
        <taxon>Eukaryota</taxon>
        <taxon>Metazoa</taxon>
        <taxon>Ecdysozoa</taxon>
        <taxon>Nematoda</taxon>
        <taxon>Chromadorea</taxon>
        <taxon>Rhabditida</taxon>
        <taxon>Rhabditina</taxon>
        <taxon>Rhabditomorpha</taxon>
        <taxon>Rhabditoidea</taxon>
        <taxon>Rhabditidae</taxon>
        <taxon>Peloderinae</taxon>
        <taxon>Caenorhabditis</taxon>
    </lineage>
</organism>
<reference evidence="7" key="1">
    <citation type="submission" date="2016-11" db="UniProtKB">
        <authorList>
            <consortium name="WormBaseParasite"/>
        </authorList>
    </citation>
    <scope>IDENTIFICATION</scope>
</reference>
<dbReference type="InterPro" id="IPR019826">
    <property type="entry name" value="Carboxylesterase_B_AS"/>
</dbReference>
<proteinExistence type="inferred from homology"/>
<evidence type="ECO:0000256" key="4">
    <source>
        <dbReference type="RuleBase" id="RU361235"/>
    </source>
</evidence>
<keyword evidence="6" id="KW-1185">Reference proteome</keyword>
<keyword evidence="4" id="KW-0732">Signal</keyword>
<keyword evidence="2" id="KW-0719">Serine esterase</keyword>
<feature type="chain" id="PRO_5009029853" description="Carboxylic ester hydrolase" evidence="4">
    <location>
        <begin position="17"/>
        <end position="401"/>
    </location>
</feature>
<feature type="signal peptide" evidence="4">
    <location>
        <begin position="1"/>
        <end position="16"/>
    </location>
</feature>
<keyword evidence="3 4" id="KW-0378">Hydrolase</keyword>
<dbReference type="Gene3D" id="3.40.50.1820">
    <property type="entry name" value="alpha/beta hydrolase"/>
    <property type="match status" value="1"/>
</dbReference>
<protein>
    <recommendedName>
        <fullName evidence="4">Carboxylic ester hydrolase</fullName>
        <ecNumber evidence="4">3.1.1.-</ecNumber>
    </recommendedName>
</protein>
<dbReference type="Pfam" id="PF00135">
    <property type="entry name" value="COesterase"/>
    <property type="match status" value="1"/>
</dbReference>
<evidence type="ECO:0000256" key="2">
    <source>
        <dbReference type="ARBA" id="ARBA00022487"/>
    </source>
</evidence>
<feature type="domain" description="Carboxylesterase type B" evidence="5">
    <location>
        <begin position="18"/>
        <end position="387"/>
    </location>
</feature>
<sequence>MRVLLVPLLVVGFCWAGPIVDTNYGKVEGFEYENAEVFLAIPFAKPPVDDLRFEKPESPEPWGDVYQATQFRNDCTPHYRLVAQFSSYSGEDCLTLNVIKPKKVEKKLPVLFWVHGGGYEIGSGSQHGYEFFAKRYTPEGVIVVTIQYRLGFMGFFTDGVHGNYGLFDQAAALKFVKENIEHFGGDPEQITIWGYSAGAASVSQLTMSPYTRDLYSKAIIMSASSFVGWATGPNVVETSKELAEILDCPWERAKECMKKKTLHEIFDAVEKQGYTTGTIDILRWSPIIDGDYLPSNPEKLIHDAPVKPTLIGMSNKEGSYFAAMNMGRVIADFGLSQDELSKVDEDFISEIIGRKLLYNNRYGENREKVWEELLDYYVRQGKPEDEKLQNGFFVNRYSEVR</sequence>
<dbReference type="EC" id="3.1.1.-" evidence="4"/>
<dbReference type="STRING" id="1561998.A0A1I7TST6"/>
<dbReference type="InterPro" id="IPR019819">
    <property type="entry name" value="Carboxylesterase_B_CS"/>
</dbReference>
<dbReference type="PROSITE" id="PS00122">
    <property type="entry name" value="CARBOXYLESTERASE_B_1"/>
    <property type="match status" value="1"/>
</dbReference>
<name>A0A1I7TST6_9PELO</name>
<dbReference type="InterPro" id="IPR029058">
    <property type="entry name" value="AB_hydrolase_fold"/>
</dbReference>
<dbReference type="PANTHER" id="PTHR11559">
    <property type="entry name" value="CARBOXYLESTERASE"/>
    <property type="match status" value="1"/>
</dbReference>
<dbReference type="InterPro" id="IPR002018">
    <property type="entry name" value="CarbesteraseB"/>
</dbReference>
<dbReference type="Proteomes" id="UP000095282">
    <property type="component" value="Unplaced"/>
</dbReference>
<evidence type="ECO:0000313" key="6">
    <source>
        <dbReference type="Proteomes" id="UP000095282"/>
    </source>
</evidence>
<evidence type="ECO:0000256" key="1">
    <source>
        <dbReference type="ARBA" id="ARBA00005964"/>
    </source>
</evidence>
<dbReference type="PROSITE" id="PS00941">
    <property type="entry name" value="CARBOXYLESTERASE_B_2"/>
    <property type="match status" value="1"/>
</dbReference>
<comment type="similarity">
    <text evidence="1 4">Belongs to the type-B carboxylesterase/lipase family.</text>
</comment>
<evidence type="ECO:0000256" key="3">
    <source>
        <dbReference type="ARBA" id="ARBA00022801"/>
    </source>
</evidence>
<dbReference type="InterPro" id="IPR050309">
    <property type="entry name" value="Type-B_Carboxylest/Lipase"/>
</dbReference>
<evidence type="ECO:0000313" key="7">
    <source>
        <dbReference type="WBParaSite" id="Csp11.Scaffold629.g11417.t1"/>
    </source>
</evidence>
<accession>A0A1I7TST6</accession>
<dbReference type="WBParaSite" id="Csp11.Scaffold629.g11417.t1">
    <property type="protein sequence ID" value="Csp11.Scaffold629.g11417.t1"/>
    <property type="gene ID" value="Csp11.Scaffold629.g11417"/>
</dbReference>
<dbReference type="eggNOG" id="KOG1516">
    <property type="taxonomic scope" value="Eukaryota"/>
</dbReference>
<dbReference type="GO" id="GO:0052689">
    <property type="term" value="F:carboxylic ester hydrolase activity"/>
    <property type="evidence" value="ECO:0007669"/>
    <property type="project" value="UniProtKB-KW"/>
</dbReference>
<evidence type="ECO:0000259" key="5">
    <source>
        <dbReference type="Pfam" id="PF00135"/>
    </source>
</evidence>
<dbReference type="SUPFAM" id="SSF53474">
    <property type="entry name" value="alpha/beta-Hydrolases"/>
    <property type="match status" value="1"/>
</dbReference>